<dbReference type="InterPro" id="IPR029039">
    <property type="entry name" value="Flavoprotein-like_sf"/>
</dbReference>
<name>A0A6J7EP87_9ZZZZ</name>
<feature type="domain" description="Flavodoxin-like" evidence="1">
    <location>
        <begin position="3"/>
        <end position="136"/>
    </location>
</feature>
<dbReference type="GO" id="GO:0010181">
    <property type="term" value="F:FMN binding"/>
    <property type="evidence" value="ECO:0007669"/>
    <property type="project" value="InterPro"/>
</dbReference>
<dbReference type="Gene3D" id="3.40.50.360">
    <property type="match status" value="1"/>
</dbReference>
<organism evidence="2">
    <name type="scientific">freshwater metagenome</name>
    <dbReference type="NCBI Taxonomy" id="449393"/>
    <lineage>
        <taxon>unclassified sequences</taxon>
        <taxon>metagenomes</taxon>
        <taxon>ecological metagenomes</taxon>
    </lineage>
</organism>
<evidence type="ECO:0000313" key="2">
    <source>
        <dbReference type="EMBL" id="CAB4883981.1"/>
    </source>
</evidence>
<gene>
    <name evidence="2" type="ORF">UFOPK3376_01872</name>
</gene>
<dbReference type="EMBL" id="CAFBLP010000048">
    <property type="protein sequence ID" value="CAB4883981.1"/>
    <property type="molecule type" value="Genomic_DNA"/>
</dbReference>
<evidence type="ECO:0000259" key="1">
    <source>
        <dbReference type="PROSITE" id="PS50902"/>
    </source>
</evidence>
<protein>
    <submittedName>
        <fullName evidence="2">Unannotated protein</fullName>
    </submittedName>
</protein>
<accession>A0A6J7EP87</accession>
<dbReference type="PROSITE" id="PS50902">
    <property type="entry name" value="FLAVODOXIN_LIKE"/>
    <property type="match status" value="1"/>
</dbReference>
<dbReference type="InterPro" id="IPR008254">
    <property type="entry name" value="Flavodoxin/NO_synth"/>
</dbReference>
<dbReference type="AlphaFoldDB" id="A0A6J7EP87"/>
<proteinExistence type="predicted"/>
<sequence>MNAAILVESLTGNTWKAAELVAANLQQAGWGITGLSKVKEPDHASIQQADIVLIGTWTHGLFVVGQAPAGAALISQLPVMRGKQAAVFCTFALNPAKTLDKMTRIVSGLGADVIGGLAMNRRHLDRNAEEFAMRLLDAVPARS</sequence>
<dbReference type="SUPFAM" id="SSF52218">
    <property type="entry name" value="Flavoproteins"/>
    <property type="match status" value="1"/>
</dbReference>
<dbReference type="Pfam" id="PF12641">
    <property type="entry name" value="Flavodoxin_3"/>
    <property type="match status" value="1"/>
</dbReference>
<reference evidence="2" key="1">
    <citation type="submission" date="2020-05" db="EMBL/GenBank/DDBJ databases">
        <authorList>
            <person name="Chiriac C."/>
            <person name="Salcher M."/>
            <person name="Ghai R."/>
            <person name="Kavagutti S V."/>
        </authorList>
    </citation>
    <scope>NUCLEOTIDE SEQUENCE</scope>
</reference>